<feature type="compositionally biased region" description="Basic and acidic residues" evidence="1">
    <location>
        <begin position="61"/>
        <end position="72"/>
    </location>
</feature>
<evidence type="ECO:0000313" key="2">
    <source>
        <dbReference type="EMBL" id="KNZ49698.1"/>
    </source>
</evidence>
<gene>
    <name evidence="2" type="ORF">VP01_4841g3</name>
</gene>
<reference evidence="2 3" key="1">
    <citation type="submission" date="2015-08" db="EMBL/GenBank/DDBJ databases">
        <title>Next Generation Sequencing and Analysis of the Genome of Puccinia sorghi L Schw, the Causal Agent of Maize Common Rust.</title>
        <authorList>
            <person name="Rochi L."/>
            <person name="Burguener G."/>
            <person name="Darino M."/>
            <person name="Turjanski A."/>
            <person name="Kreff E."/>
            <person name="Dieguez M.J."/>
            <person name="Sacco F."/>
        </authorList>
    </citation>
    <scope>NUCLEOTIDE SEQUENCE [LARGE SCALE GENOMIC DNA]</scope>
    <source>
        <strain evidence="2 3">RO10H11247</strain>
    </source>
</reference>
<feature type="region of interest" description="Disordered" evidence="1">
    <location>
        <begin position="61"/>
        <end position="142"/>
    </location>
</feature>
<organism evidence="2 3">
    <name type="scientific">Puccinia sorghi</name>
    <dbReference type="NCBI Taxonomy" id="27349"/>
    <lineage>
        <taxon>Eukaryota</taxon>
        <taxon>Fungi</taxon>
        <taxon>Dikarya</taxon>
        <taxon>Basidiomycota</taxon>
        <taxon>Pucciniomycotina</taxon>
        <taxon>Pucciniomycetes</taxon>
        <taxon>Pucciniales</taxon>
        <taxon>Pucciniaceae</taxon>
        <taxon>Puccinia</taxon>
    </lineage>
</organism>
<evidence type="ECO:0000313" key="3">
    <source>
        <dbReference type="Proteomes" id="UP000037035"/>
    </source>
</evidence>
<accession>A0A0L6UMC9</accession>
<keyword evidence="3" id="KW-1185">Reference proteome</keyword>
<name>A0A0L6UMC9_9BASI</name>
<sequence length="142" mass="16187">KGRKFDSKGEEGRLIGFNVPLQSYRIITAFGKIVESKHVRFLKGQDTVKLDLEEDIEFFPEEAKRVNDHPAPENEPNSSSDHRENSSDCEEFEDAQEQDSDSSRGSETEIEKQLTQRDSSSPPQQPPTTTRVLRDRSQIKPP</sequence>
<comment type="caution">
    <text evidence="2">The sequence shown here is derived from an EMBL/GenBank/DDBJ whole genome shotgun (WGS) entry which is preliminary data.</text>
</comment>
<protein>
    <submittedName>
        <fullName evidence="2">Uncharacterized protein</fullName>
    </submittedName>
</protein>
<evidence type="ECO:0000256" key="1">
    <source>
        <dbReference type="SAM" id="MobiDB-lite"/>
    </source>
</evidence>
<feature type="non-terminal residue" evidence="2">
    <location>
        <position position="142"/>
    </location>
</feature>
<feature type="compositionally biased region" description="Basic and acidic residues" evidence="1">
    <location>
        <begin position="132"/>
        <end position="142"/>
    </location>
</feature>
<proteinExistence type="predicted"/>
<dbReference type="AlphaFoldDB" id="A0A0L6UMC9"/>
<feature type="non-terminal residue" evidence="2">
    <location>
        <position position="1"/>
    </location>
</feature>
<dbReference type="OrthoDB" id="3261476at2759"/>
<dbReference type="Proteomes" id="UP000037035">
    <property type="component" value="Unassembled WGS sequence"/>
</dbReference>
<dbReference type="VEuPathDB" id="FungiDB:VP01_4841g3"/>
<feature type="compositionally biased region" description="Acidic residues" evidence="1">
    <location>
        <begin position="87"/>
        <end position="100"/>
    </location>
</feature>
<feature type="compositionally biased region" description="Basic and acidic residues" evidence="1">
    <location>
        <begin position="101"/>
        <end position="115"/>
    </location>
</feature>
<feature type="compositionally biased region" description="Low complexity" evidence="1">
    <location>
        <begin position="119"/>
        <end position="130"/>
    </location>
</feature>
<dbReference type="EMBL" id="LAVV01009989">
    <property type="protein sequence ID" value="KNZ49698.1"/>
    <property type="molecule type" value="Genomic_DNA"/>
</dbReference>